<keyword evidence="2" id="KW-1185">Reference proteome</keyword>
<reference evidence="1" key="1">
    <citation type="submission" date="2021-05" db="EMBL/GenBank/DDBJ databases">
        <authorList>
            <person name="Pan Q."/>
            <person name="Jouanno E."/>
            <person name="Zahm M."/>
            <person name="Klopp C."/>
            <person name="Cabau C."/>
            <person name="Louis A."/>
            <person name="Berthelot C."/>
            <person name="Parey E."/>
            <person name="Roest Crollius H."/>
            <person name="Montfort J."/>
            <person name="Robinson-Rechavi M."/>
            <person name="Bouchez O."/>
            <person name="Lampietro C."/>
            <person name="Lopez Roques C."/>
            <person name="Donnadieu C."/>
            <person name="Postlethwait J."/>
            <person name="Bobe J."/>
            <person name="Dillon D."/>
            <person name="Chandos A."/>
            <person name="von Hippel F."/>
            <person name="Guiguen Y."/>
        </authorList>
    </citation>
    <scope>NUCLEOTIDE SEQUENCE</scope>
    <source>
        <strain evidence="1">YG-Jan2019</strain>
    </source>
</reference>
<evidence type="ECO:0000313" key="2">
    <source>
        <dbReference type="Proteomes" id="UP001157502"/>
    </source>
</evidence>
<name>A0ACC2F736_DALPE</name>
<accession>A0ACC2F736</accession>
<dbReference type="Proteomes" id="UP001157502">
    <property type="component" value="Chromosome 33"/>
</dbReference>
<gene>
    <name evidence="1" type="ORF">DPEC_G00335960</name>
</gene>
<dbReference type="EMBL" id="CM055760">
    <property type="protein sequence ID" value="KAJ7987169.1"/>
    <property type="molecule type" value="Genomic_DNA"/>
</dbReference>
<organism evidence="1 2">
    <name type="scientific">Dallia pectoralis</name>
    <name type="common">Alaska blackfish</name>
    <dbReference type="NCBI Taxonomy" id="75939"/>
    <lineage>
        <taxon>Eukaryota</taxon>
        <taxon>Metazoa</taxon>
        <taxon>Chordata</taxon>
        <taxon>Craniata</taxon>
        <taxon>Vertebrata</taxon>
        <taxon>Euteleostomi</taxon>
        <taxon>Actinopterygii</taxon>
        <taxon>Neopterygii</taxon>
        <taxon>Teleostei</taxon>
        <taxon>Protacanthopterygii</taxon>
        <taxon>Esociformes</taxon>
        <taxon>Umbridae</taxon>
        <taxon>Dallia</taxon>
    </lineage>
</organism>
<proteinExistence type="predicted"/>
<comment type="caution">
    <text evidence="1">The sequence shown here is derived from an EMBL/GenBank/DDBJ whole genome shotgun (WGS) entry which is preliminary data.</text>
</comment>
<evidence type="ECO:0000313" key="1">
    <source>
        <dbReference type="EMBL" id="KAJ7987169.1"/>
    </source>
</evidence>
<protein>
    <submittedName>
        <fullName evidence="1">Uncharacterized protein</fullName>
    </submittedName>
</protein>
<sequence length="78" mass="8636">MCSCLGHDFLVKMTFTRQQLYGSTGLREKALLLMSTLICLAVGMQTCPFTRTICDLDVAGSTLASLQLQCYRCVHLSK</sequence>